<dbReference type="SMART" id="SM00744">
    <property type="entry name" value="RINGv"/>
    <property type="match status" value="1"/>
</dbReference>
<dbReference type="Pfam" id="PF12906">
    <property type="entry name" value="RINGv"/>
    <property type="match status" value="1"/>
</dbReference>
<feature type="transmembrane region" description="Helical" evidence="10">
    <location>
        <begin position="522"/>
        <end position="541"/>
    </location>
</feature>
<keyword evidence="14" id="KW-1185">Reference proteome</keyword>
<accession>A0ABD3P6F2</accession>
<dbReference type="Proteomes" id="UP001530400">
    <property type="component" value="Unassembled WGS sequence"/>
</dbReference>
<dbReference type="GO" id="GO:0005768">
    <property type="term" value="C:endosome"/>
    <property type="evidence" value="ECO:0007669"/>
    <property type="project" value="UniProtKB-SubCell"/>
</dbReference>
<organism evidence="13 14">
    <name type="scientific">Cyclotella atomus</name>
    <dbReference type="NCBI Taxonomy" id="382360"/>
    <lineage>
        <taxon>Eukaryota</taxon>
        <taxon>Sar</taxon>
        <taxon>Stramenopiles</taxon>
        <taxon>Ochrophyta</taxon>
        <taxon>Bacillariophyta</taxon>
        <taxon>Coscinodiscophyceae</taxon>
        <taxon>Thalassiosirophycidae</taxon>
        <taxon>Stephanodiscales</taxon>
        <taxon>Stephanodiscaceae</taxon>
        <taxon>Cyclotella</taxon>
    </lineage>
</organism>
<feature type="domain" description="RING-CH-type" evidence="12">
    <location>
        <begin position="313"/>
        <end position="362"/>
    </location>
</feature>
<dbReference type="Gene3D" id="6.10.140.2220">
    <property type="match status" value="1"/>
</dbReference>
<comment type="subcellular location">
    <subcellularLocation>
        <location evidence="1">Endomembrane system</location>
        <topology evidence="1">Multi-pass membrane protein</topology>
    </subcellularLocation>
    <subcellularLocation>
        <location evidence="2">Endosome</location>
    </subcellularLocation>
    <subcellularLocation>
        <location evidence="3">Lysosome membrane</location>
    </subcellularLocation>
</comment>
<dbReference type="SUPFAM" id="SSF144232">
    <property type="entry name" value="HIT/MYND zinc finger-like"/>
    <property type="match status" value="1"/>
</dbReference>
<dbReference type="GO" id="GO:0008270">
    <property type="term" value="F:zinc ion binding"/>
    <property type="evidence" value="ECO:0007669"/>
    <property type="project" value="UniProtKB-KW"/>
</dbReference>
<feature type="compositionally biased region" description="Polar residues" evidence="9">
    <location>
        <begin position="250"/>
        <end position="259"/>
    </location>
</feature>
<dbReference type="InterPro" id="IPR011016">
    <property type="entry name" value="Znf_RING-CH"/>
</dbReference>
<feature type="transmembrane region" description="Helical" evidence="10">
    <location>
        <begin position="585"/>
        <end position="605"/>
    </location>
</feature>
<dbReference type="PROSITE" id="PS50865">
    <property type="entry name" value="ZF_MYND_2"/>
    <property type="match status" value="1"/>
</dbReference>
<keyword evidence="10" id="KW-0472">Membrane</keyword>
<dbReference type="SUPFAM" id="SSF57850">
    <property type="entry name" value="RING/U-box"/>
    <property type="match status" value="1"/>
</dbReference>
<dbReference type="Gene3D" id="3.30.40.10">
    <property type="entry name" value="Zinc/RING finger domain, C3HC4 (zinc finger)"/>
    <property type="match status" value="1"/>
</dbReference>
<evidence type="ECO:0000256" key="10">
    <source>
        <dbReference type="SAM" id="Phobius"/>
    </source>
</evidence>
<name>A0ABD3P6F2_9STRA</name>
<evidence type="ECO:0008006" key="15">
    <source>
        <dbReference type="Google" id="ProtNLM"/>
    </source>
</evidence>
<feature type="compositionally biased region" description="Polar residues" evidence="9">
    <location>
        <begin position="49"/>
        <end position="64"/>
    </location>
</feature>
<dbReference type="InterPro" id="IPR002893">
    <property type="entry name" value="Znf_MYND"/>
</dbReference>
<keyword evidence="4" id="KW-0479">Metal-binding</keyword>
<feature type="compositionally biased region" description="Basic and acidic residues" evidence="9">
    <location>
        <begin position="150"/>
        <end position="159"/>
    </location>
</feature>
<keyword evidence="10" id="KW-1133">Transmembrane helix</keyword>
<feature type="region of interest" description="Disordered" evidence="9">
    <location>
        <begin position="150"/>
        <end position="171"/>
    </location>
</feature>
<dbReference type="PANTHER" id="PTHR45981">
    <property type="entry name" value="LD02310P"/>
    <property type="match status" value="1"/>
</dbReference>
<evidence type="ECO:0000256" key="5">
    <source>
        <dbReference type="ARBA" id="ARBA00022771"/>
    </source>
</evidence>
<proteinExistence type="predicted"/>
<keyword evidence="7" id="KW-0391">Immunity</keyword>
<feature type="transmembrane region" description="Helical" evidence="10">
    <location>
        <begin position="491"/>
        <end position="510"/>
    </location>
</feature>
<evidence type="ECO:0000313" key="14">
    <source>
        <dbReference type="Proteomes" id="UP001530400"/>
    </source>
</evidence>
<sequence>MPIYLCLPGHASKEPWRHGMRIFDRPHDLDESDGTSDNNTSRLDKETAASRQPINRRSVSDSSNEAVASDVAATETAATETVVGADNNEATEATSIRKARHAEVLLADSLIQSHGRSWLRLRWPGPHGGFGGFVALDRADVDELKQRAGIDAAAKKKSDGSSSKYPTSKSMKLLEEYDDGLDEGEEGESGEPVFCRICREGLHDVNYDLEPTNNNNSTSTSDALAVLSDSEGTRTANEALSDTEGARAATNESATTSARNEAEARSSLQSNDSADTAIGPSPQQQREQQQHADPPGTPAASLPPLVLHHPTADNPLLAPCSCTGSMAFVHYLCVEQWRCRSRHPDAKNGLNCETCKAEYTLPPPPSRPSRSNIAGEVMGEEDWMDAMPPHVLAALRRPHPWWQIGAAAVRRRWLRPFVPIVVSPLVALYCRARRTLKKRGVSRRRWACSLCRRRARWKCVRCLRSYYCSRQCQNVSWHIVHKHVCYKPGRFWWSVVVYSVGVLAAVPGILKDLLLYDLMLTLLPINFLCMGIIAGGFASTIKFHQGSDIRGRMLELAVVFFTIWLTILTSGLVNAYFGDTSKCAGFAPVMGSLPIGHFGPLLTLLKYSDVWYRKWDYAFGKLGIISDKILCVPGHDGDTTFSAGCSPSIRNINPEFYLGDEGQYCRADIVLVLGCWTCALAFVGAGHIDRYLRARRAAEHRARERPHQD</sequence>
<reference evidence="13 14" key="1">
    <citation type="submission" date="2024-10" db="EMBL/GenBank/DDBJ databases">
        <title>Updated reference genomes for cyclostephanoid diatoms.</title>
        <authorList>
            <person name="Roberts W.R."/>
            <person name="Alverson A.J."/>
        </authorList>
    </citation>
    <scope>NUCLEOTIDE SEQUENCE [LARGE SCALE GENOMIC DNA]</scope>
    <source>
        <strain evidence="13 14">AJA010-31</strain>
    </source>
</reference>
<keyword evidence="5 8" id="KW-0863">Zinc-finger</keyword>
<evidence type="ECO:0000256" key="8">
    <source>
        <dbReference type="PROSITE-ProRule" id="PRU00134"/>
    </source>
</evidence>
<evidence type="ECO:0000256" key="7">
    <source>
        <dbReference type="ARBA" id="ARBA00022859"/>
    </source>
</evidence>
<dbReference type="InterPro" id="IPR013083">
    <property type="entry name" value="Znf_RING/FYVE/PHD"/>
</dbReference>
<dbReference type="AlphaFoldDB" id="A0ABD3P6F2"/>
<evidence type="ECO:0000256" key="6">
    <source>
        <dbReference type="ARBA" id="ARBA00022833"/>
    </source>
</evidence>
<evidence type="ECO:0000256" key="2">
    <source>
        <dbReference type="ARBA" id="ARBA00004177"/>
    </source>
</evidence>
<feature type="transmembrane region" description="Helical" evidence="10">
    <location>
        <begin position="413"/>
        <end position="430"/>
    </location>
</feature>
<keyword evidence="10" id="KW-0812">Transmembrane</keyword>
<evidence type="ECO:0000256" key="1">
    <source>
        <dbReference type="ARBA" id="ARBA00004127"/>
    </source>
</evidence>
<feature type="region of interest" description="Disordered" evidence="9">
    <location>
        <begin position="27"/>
        <end position="72"/>
    </location>
</feature>
<dbReference type="EMBL" id="JALLPJ020000749">
    <property type="protein sequence ID" value="KAL3783819.1"/>
    <property type="molecule type" value="Genomic_DNA"/>
</dbReference>
<evidence type="ECO:0000256" key="3">
    <source>
        <dbReference type="ARBA" id="ARBA00004656"/>
    </source>
</evidence>
<evidence type="ECO:0000256" key="9">
    <source>
        <dbReference type="SAM" id="MobiDB-lite"/>
    </source>
</evidence>
<feature type="region of interest" description="Disordered" evidence="9">
    <location>
        <begin position="229"/>
        <end position="307"/>
    </location>
</feature>
<evidence type="ECO:0000256" key="4">
    <source>
        <dbReference type="ARBA" id="ARBA00022723"/>
    </source>
</evidence>
<feature type="transmembrane region" description="Helical" evidence="10">
    <location>
        <begin position="553"/>
        <end position="573"/>
    </location>
</feature>
<dbReference type="GO" id="GO:0005765">
    <property type="term" value="C:lysosomal membrane"/>
    <property type="evidence" value="ECO:0007669"/>
    <property type="project" value="UniProtKB-SubCell"/>
</dbReference>
<protein>
    <recommendedName>
        <fullName evidence="15">RING-CH-type domain-containing protein</fullName>
    </recommendedName>
</protein>
<dbReference type="PROSITE" id="PS01360">
    <property type="entry name" value="ZF_MYND_1"/>
    <property type="match status" value="1"/>
</dbReference>
<comment type="caution">
    <text evidence="13">The sequence shown here is derived from an EMBL/GenBank/DDBJ whole genome shotgun (WGS) entry which is preliminary data.</text>
</comment>
<dbReference type="GO" id="GO:0002376">
    <property type="term" value="P:immune system process"/>
    <property type="evidence" value="ECO:0007669"/>
    <property type="project" value="UniProtKB-KW"/>
</dbReference>
<dbReference type="PROSITE" id="PS51292">
    <property type="entry name" value="ZF_RING_CH"/>
    <property type="match status" value="1"/>
</dbReference>
<feature type="domain" description="MYND-type" evidence="11">
    <location>
        <begin position="448"/>
        <end position="485"/>
    </location>
</feature>
<evidence type="ECO:0000313" key="13">
    <source>
        <dbReference type="EMBL" id="KAL3783819.1"/>
    </source>
</evidence>
<keyword evidence="6" id="KW-0862">Zinc</keyword>
<evidence type="ECO:0000259" key="11">
    <source>
        <dbReference type="PROSITE" id="PS50865"/>
    </source>
</evidence>
<dbReference type="Pfam" id="PF01753">
    <property type="entry name" value="zf-MYND"/>
    <property type="match status" value="1"/>
</dbReference>
<gene>
    <name evidence="13" type="ORF">ACHAWO_009868</name>
</gene>
<evidence type="ECO:0000259" key="12">
    <source>
        <dbReference type="PROSITE" id="PS51292"/>
    </source>
</evidence>